<sequence>MAGEESGDLYGAELIRKVREILPGLIFYGIGGRRMRAAGLECLFPAEPISVVGLPTLSQLKIIRQAWSRLKNFLINNRPQIAVLIDFPGFNLRLAKICKKLEIPVFYYIAPQVWAWHRRRVKILKNCVDLLAVILPFEKEFFKKEGINVEFVGHPLVDLVRPSLSRETFCEIAGLSPVHPILGIFPGSRESEVNRLLPVFLATYEILKKEHPRLQGVIVKAQGLSETLLWEEARKKVKVLVGYQYEVLKQATAALLVSGTVTLEAAILGTPMVAAYRLPKFSFFLAKRLVRVPYITLPNLILDEPVVPEILQDEARPEKLAEVLRPYLFETRFREETREKLKQVKKRLGGPGASWRVADLLASFLRSTLSPSPLPPSAS</sequence>
<organism evidence="11 12">
    <name type="scientific">Thermosulfurimonas dismutans</name>
    <dbReference type="NCBI Taxonomy" id="999894"/>
    <lineage>
        <taxon>Bacteria</taxon>
        <taxon>Pseudomonadati</taxon>
        <taxon>Thermodesulfobacteriota</taxon>
        <taxon>Thermodesulfobacteria</taxon>
        <taxon>Thermodesulfobacteriales</taxon>
        <taxon>Thermodesulfobacteriaceae</taxon>
        <taxon>Thermosulfurimonas</taxon>
    </lineage>
</organism>
<dbReference type="InterPro" id="IPR003835">
    <property type="entry name" value="Glyco_trans_19"/>
</dbReference>
<name>A0A179D436_9BACT</name>
<dbReference type="PANTHER" id="PTHR30372">
    <property type="entry name" value="LIPID-A-DISACCHARIDE SYNTHASE"/>
    <property type="match status" value="1"/>
</dbReference>
<evidence type="ECO:0000256" key="5">
    <source>
        <dbReference type="ARBA" id="ARBA00022556"/>
    </source>
</evidence>
<comment type="function">
    <text evidence="1">Condensation of UDP-2,3-diacylglucosamine and 2,3-diacylglucosamine-1-phosphate to form lipid A disaccharide, a precursor of lipid A, a phosphorylated glycolipid that anchors the lipopolysaccharide to the outer membrane of the cell.</text>
</comment>
<dbReference type="AlphaFoldDB" id="A0A179D436"/>
<evidence type="ECO:0000256" key="10">
    <source>
        <dbReference type="NCBIfam" id="TIGR00215"/>
    </source>
</evidence>
<reference evidence="11 12" key="1">
    <citation type="submission" date="2016-04" db="EMBL/GenBank/DDBJ databases">
        <title>Genome analysis of Thermosulfurimonas dismutans, the first thermophilic sulfur-disproportionating bacterium of the phylum Thermodesulfobacteria.</title>
        <authorList>
            <person name="Mardanov A.V."/>
            <person name="Beletsky A.V."/>
            <person name="Kadnikov V.V."/>
            <person name="Slobodkin A.I."/>
            <person name="Ravin N.V."/>
        </authorList>
    </citation>
    <scope>NUCLEOTIDE SEQUENCE [LARGE SCALE GENOMIC DNA]</scope>
    <source>
        <strain evidence="11 12">S95</strain>
    </source>
</reference>
<dbReference type="RefSeq" id="WP_161939502.1">
    <property type="nucleotide sequence ID" value="NZ_LWLG01000013.1"/>
</dbReference>
<dbReference type="GO" id="GO:0016020">
    <property type="term" value="C:membrane"/>
    <property type="evidence" value="ECO:0007669"/>
    <property type="project" value="GOC"/>
</dbReference>
<dbReference type="GO" id="GO:0009245">
    <property type="term" value="P:lipid A biosynthetic process"/>
    <property type="evidence" value="ECO:0007669"/>
    <property type="project" value="UniProtKB-UniRule"/>
</dbReference>
<dbReference type="NCBIfam" id="TIGR00215">
    <property type="entry name" value="lpxB"/>
    <property type="match status" value="1"/>
</dbReference>
<proteinExistence type="predicted"/>
<dbReference type="Proteomes" id="UP000078390">
    <property type="component" value="Unassembled WGS sequence"/>
</dbReference>
<dbReference type="Pfam" id="PF02684">
    <property type="entry name" value="LpxB"/>
    <property type="match status" value="1"/>
</dbReference>
<evidence type="ECO:0000313" key="12">
    <source>
        <dbReference type="Proteomes" id="UP000078390"/>
    </source>
</evidence>
<evidence type="ECO:0000256" key="9">
    <source>
        <dbReference type="ARBA" id="ARBA00048975"/>
    </source>
</evidence>
<evidence type="ECO:0000256" key="3">
    <source>
        <dbReference type="ARBA" id="ARBA00020902"/>
    </source>
</evidence>
<evidence type="ECO:0000256" key="4">
    <source>
        <dbReference type="ARBA" id="ARBA00022516"/>
    </source>
</evidence>
<keyword evidence="7" id="KW-0808">Transferase</keyword>
<protein>
    <recommendedName>
        <fullName evidence="3 10">Lipid-A-disaccharide synthase</fullName>
        <ecNumber evidence="2 10">2.4.1.182</ecNumber>
    </recommendedName>
</protein>
<dbReference type="GO" id="GO:0008915">
    <property type="term" value="F:lipid-A-disaccharide synthase activity"/>
    <property type="evidence" value="ECO:0007669"/>
    <property type="project" value="UniProtKB-UniRule"/>
</dbReference>
<dbReference type="PATRIC" id="fig|999894.6.peg.1595"/>
<evidence type="ECO:0000256" key="8">
    <source>
        <dbReference type="ARBA" id="ARBA00023098"/>
    </source>
</evidence>
<comment type="catalytic activity">
    <reaction evidence="9">
        <text>a lipid X + a UDP-2-N,3-O-bis[(3R)-3-hydroxyacyl]-alpha-D-glucosamine = a lipid A disaccharide + UDP + H(+)</text>
        <dbReference type="Rhea" id="RHEA:67828"/>
        <dbReference type="ChEBI" id="CHEBI:15378"/>
        <dbReference type="ChEBI" id="CHEBI:58223"/>
        <dbReference type="ChEBI" id="CHEBI:137748"/>
        <dbReference type="ChEBI" id="CHEBI:176338"/>
        <dbReference type="ChEBI" id="CHEBI:176343"/>
        <dbReference type="EC" id="2.4.1.182"/>
    </reaction>
</comment>
<keyword evidence="5" id="KW-0441">Lipid A biosynthesis</keyword>
<evidence type="ECO:0000256" key="1">
    <source>
        <dbReference type="ARBA" id="ARBA00002056"/>
    </source>
</evidence>
<dbReference type="SUPFAM" id="SSF53756">
    <property type="entry name" value="UDP-Glycosyltransferase/glycogen phosphorylase"/>
    <property type="match status" value="1"/>
</dbReference>
<keyword evidence="8" id="KW-0443">Lipid metabolism</keyword>
<keyword evidence="4" id="KW-0444">Lipid biosynthesis</keyword>
<gene>
    <name evidence="11" type="ORF">TDIS_1597</name>
</gene>
<dbReference type="GO" id="GO:0005543">
    <property type="term" value="F:phospholipid binding"/>
    <property type="evidence" value="ECO:0007669"/>
    <property type="project" value="TreeGrafter"/>
</dbReference>
<comment type="caution">
    <text evidence="11">The sequence shown here is derived from an EMBL/GenBank/DDBJ whole genome shotgun (WGS) entry which is preliminary data.</text>
</comment>
<evidence type="ECO:0000256" key="6">
    <source>
        <dbReference type="ARBA" id="ARBA00022676"/>
    </source>
</evidence>
<accession>A0A179D436</accession>
<keyword evidence="12" id="KW-1185">Reference proteome</keyword>
<keyword evidence="6" id="KW-0328">Glycosyltransferase</keyword>
<dbReference type="EC" id="2.4.1.182" evidence="2 10"/>
<dbReference type="STRING" id="999894.TDIS_1597"/>
<dbReference type="PANTHER" id="PTHR30372:SF4">
    <property type="entry name" value="LIPID-A-DISACCHARIDE SYNTHASE, MITOCHONDRIAL-RELATED"/>
    <property type="match status" value="1"/>
</dbReference>
<evidence type="ECO:0000313" key="11">
    <source>
        <dbReference type="EMBL" id="OAQ20242.1"/>
    </source>
</evidence>
<dbReference type="EMBL" id="LWLG01000013">
    <property type="protein sequence ID" value="OAQ20242.1"/>
    <property type="molecule type" value="Genomic_DNA"/>
</dbReference>
<evidence type="ECO:0000256" key="7">
    <source>
        <dbReference type="ARBA" id="ARBA00022679"/>
    </source>
</evidence>
<evidence type="ECO:0000256" key="2">
    <source>
        <dbReference type="ARBA" id="ARBA00012687"/>
    </source>
</evidence>